<keyword evidence="4 8" id="KW-0812">Transmembrane</keyword>
<feature type="transmembrane region" description="Helical" evidence="8">
    <location>
        <begin position="332"/>
        <end position="358"/>
    </location>
</feature>
<feature type="transmembrane region" description="Helical" evidence="8">
    <location>
        <begin position="228"/>
        <end position="251"/>
    </location>
</feature>
<dbReference type="PROSITE" id="PS51465">
    <property type="entry name" value="KAZAL_2"/>
    <property type="match status" value="1"/>
</dbReference>
<evidence type="ECO:0000313" key="11">
    <source>
        <dbReference type="EMBL" id="EDV21989.1"/>
    </source>
</evidence>
<dbReference type="InterPro" id="IPR036058">
    <property type="entry name" value="Kazal_dom_sf"/>
</dbReference>
<dbReference type="OMA" id="SADEMAC"/>
<accession>B3S5X6</accession>
<dbReference type="GO" id="GO:0006811">
    <property type="term" value="P:monoatomic ion transport"/>
    <property type="evidence" value="ECO:0007669"/>
    <property type="project" value="UniProtKB-KW"/>
</dbReference>
<proteinExistence type="inferred from homology"/>
<dbReference type="OrthoDB" id="5062115at2759"/>
<dbReference type="SUPFAM" id="SSF100895">
    <property type="entry name" value="Kazal-type serine protease inhibitors"/>
    <property type="match status" value="1"/>
</dbReference>
<evidence type="ECO:0000256" key="7">
    <source>
        <dbReference type="ARBA" id="ARBA00023157"/>
    </source>
</evidence>
<dbReference type="PANTHER" id="PTHR11388">
    <property type="entry name" value="ORGANIC ANION TRANSPORTER"/>
    <property type="match status" value="1"/>
</dbReference>
<dbReference type="CDD" id="cd17336">
    <property type="entry name" value="MFS_SLCO_OATP"/>
    <property type="match status" value="1"/>
</dbReference>
<evidence type="ECO:0000256" key="6">
    <source>
        <dbReference type="ARBA" id="ARBA00023136"/>
    </source>
</evidence>
<dbReference type="Pfam" id="PF07648">
    <property type="entry name" value="Kazal_2"/>
    <property type="match status" value="1"/>
</dbReference>
<evidence type="ECO:0000256" key="2">
    <source>
        <dbReference type="ARBA" id="ARBA00009657"/>
    </source>
</evidence>
<sequence>FRPQWLQVFNNSFWLLIILCYFSTIGTAFLGFKAVIAPILEKRYNMTSTEVGAIMSSADISAAINGILLTFYASQKHKGRWIGYSLLLYIVGTMLFVAPHFLVDDYYYLEDDSGKTLCHRSINTTSIDEKCSKSYEPSTFWICPFLFVLGQILCGAGNATRYNLSVAYLDENVSPIISPLYVGIIHMMSIIGPTLGYVIGGALTNVYVDWPKDPPNGLTSNSVAWVGAWWINYLGIVVLIALTVLFVFAFPRHLPSYYNTRQERIKEATVATQHMDYQYGNRMIDLPKAIKQLLSNKIFMFASFGITVDKVAINGLTMFLPQYIQAQTGYSLLVASMLGGGLISFIASVGQVAGGYVIKRWKLKGSQISRFCFFTSICNFLLGGVYLISCPNIPIAGVNIPYANITYKAACNSHCLCDSVPFEPVCGGDGISYLSPCHAGCSSLKESDFNNNLVYKNCTCVPSATPGFCQVPICQPLYALMIGITFSVIAAYISYSPTLTVILRNVPESQVSFALGVLGFMKRMIGGLLGPIFLGIVMDKACSLWNIECDHNQFCWQYDNRDMSKNMFITMIVFKGMQVIIYAVLWYFH</sequence>
<evidence type="ECO:0000313" key="12">
    <source>
        <dbReference type="Proteomes" id="UP000009022"/>
    </source>
</evidence>
<feature type="non-terminal residue" evidence="11">
    <location>
        <position position="589"/>
    </location>
</feature>
<evidence type="ECO:0000256" key="4">
    <source>
        <dbReference type="ARBA" id="ARBA00022692"/>
    </source>
</evidence>
<feature type="transmembrane region" description="Helical" evidence="8">
    <location>
        <begin position="180"/>
        <end position="208"/>
    </location>
</feature>
<dbReference type="KEGG" id="tad:TRIADDRAFT_11804"/>
<evidence type="ECO:0000259" key="10">
    <source>
        <dbReference type="PROSITE" id="PS51465"/>
    </source>
</evidence>
<dbReference type="HOGENOM" id="CLU_008954_1_2_1"/>
<feature type="transmembrane region" description="Helical" evidence="8">
    <location>
        <begin position="477"/>
        <end position="503"/>
    </location>
</feature>
<feature type="domain" description="Kazal-like" evidence="10">
    <location>
        <begin position="405"/>
        <end position="462"/>
    </location>
</feature>
<dbReference type="InterPro" id="IPR020846">
    <property type="entry name" value="MFS_dom"/>
</dbReference>
<dbReference type="NCBIfam" id="TIGR00805">
    <property type="entry name" value="oat"/>
    <property type="match status" value="1"/>
</dbReference>
<feature type="non-terminal residue" evidence="11">
    <location>
        <position position="1"/>
    </location>
</feature>
<dbReference type="PANTHER" id="PTHR11388:SF100">
    <property type="entry name" value="SOLUTE CARRIER ORGANIC ANION TRANSPORTER FAMILY MEMBER 4A1"/>
    <property type="match status" value="1"/>
</dbReference>
<dbReference type="GeneID" id="6756736"/>
<evidence type="ECO:0000256" key="3">
    <source>
        <dbReference type="ARBA" id="ARBA00022475"/>
    </source>
</evidence>
<dbReference type="InterPro" id="IPR036259">
    <property type="entry name" value="MFS_trans_sf"/>
</dbReference>
<feature type="domain" description="Major facilitator superfamily (MFS) profile" evidence="9">
    <location>
        <begin position="12"/>
        <end position="589"/>
    </location>
</feature>
<keyword evidence="8" id="KW-0813">Transport</keyword>
<feature type="transmembrane region" description="Helical" evidence="8">
    <location>
        <begin position="370"/>
        <end position="389"/>
    </location>
</feature>
<keyword evidence="7" id="KW-1015">Disulfide bond</keyword>
<dbReference type="InterPro" id="IPR004156">
    <property type="entry name" value="OATP"/>
</dbReference>
<dbReference type="GO" id="GO:0022857">
    <property type="term" value="F:transmembrane transporter activity"/>
    <property type="evidence" value="ECO:0007669"/>
    <property type="project" value="InterPro"/>
</dbReference>
<reference evidence="11 12" key="1">
    <citation type="journal article" date="2008" name="Nature">
        <title>The Trichoplax genome and the nature of placozoans.</title>
        <authorList>
            <person name="Srivastava M."/>
            <person name="Begovic E."/>
            <person name="Chapman J."/>
            <person name="Putnam N.H."/>
            <person name="Hellsten U."/>
            <person name="Kawashima T."/>
            <person name="Kuo A."/>
            <person name="Mitros T."/>
            <person name="Salamov A."/>
            <person name="Carpenter M.L."/>
            <person name="Signorovitch A.Y."/>
            <person name="Moreno M.A."/>
            <person name="Kamm K."/>
            <person name="Grimwood J."/>
            <person name="Schmutz J."/>
            <person name="Shapiro H."/>
            <person name="Grigoriev I.V."/>
            <person name="Buss L.W."/>
            <person name="Schierwater B."/>
            <person name="Dellaporta S.L."/>
            <person name="Rokhsar D.S."/>
        </authorList>
    </citation>
    <scope>NUCLEOTIDE SEQUENCE [LARGE SCALE GENOMIC DNA]</scope>
    <source>
        <strain evidence="11 12">Grell-BS-1999</strain>
    </source>
</reference>
<evidence type="ECO:0000256" key="5">
    <source>
        <dbReference type="ARBA" id="ARBA00022989"/>
    </source>
</evidence>
<comment type="subcellular location">
    <subcellularLocation>
        <location evidence="1 8">Cell membrane</location>
        <topology evidence="1 8">Multi-pass membrane protein</topology>
    </subcellularLocation>
</comment>
<gene>
    <name evidence="11" type="ORF">TRIADDRAFT_11804</name>
</gene>
<keyword evidence="8" id="KW-0406">Ion transport</keyword>
<dbReference type="Proteomes" id="UP000009022">
    <property type="component" value="Unassembled WGS sequence"/>
</dbReference>
<dbReference type="PROSITE" id="PS50850">
    <property type="entry name" value="MFS"/>
    <property type="match status" value="1"/>
</dbReference>
<evidence type="ECO:0000256" key="8">
    <source>
        <dbReference type="RuleBase" id="RU362056"/>
    </source>
</evidence>
<keyword evidence="6 8" id="KW-0472">Membrane</keyword>
<dbReference type="SUPFAM" id="SSF103473">
    <property type="entry name" value="MFS general substrate transporter"/>
    <property type="match status" value="1"/>
</dbReference>
<name>B3S5X6_TRIAD</name>
<protein>
    <recommendedName>
        <fullName evidence="8">Solute carrier organic anion transporter family member</fullName>
    </recommendedName>
</protein>
<feature type="transmembrane region" description="Helical" evidence="8">
    <location>
        <begin position="81"/>
        <end position="102"/>
    </location>
</feature>
<organism evidence="11 12">
    <name type="scientific">Trichoplax adhaerens</name>
    <name type="common">Trichoplax reptans</name>
    <dbReference type="NCBI Taxonomy" id="10228"/>
    <lineage>
        <taxon>Eukaryota</taxon>
        <taxon>Metazoa</taxon>
        <taxon>Placozoa</taxon>
        <taxon>Uniplacotomia</taxon>
        <taxon>Trichoplacea</taxon>
        <taxon>Trichoplacidae</taxon>
        <taxon>Trichoplax</taxon>
    </lineage>
</organism>
<keyword evidence="3" id="KW-1003">Cell membrane</keyword>
<dbReference type="EMBL" id="DS985251">
    <property type="protein sequence ID" value="EDV21989.1"/>
    <property type="molecule type" value="Genomic_DNA"/>
</dbReference>
<keyword evidence="12" id="KW-1185">Reference proteome</keyword>
<comment type="similarity">
    <text evidence="2 8">Belongs to the organo anion transporter (TC 2.A.60) family.</text>
</comment>
<dbReference type="PhylomeDB" id="B3S5X6"/>
<feature type="transmembrane region" description="Helical" evidence="8">
    <location>
        <begin position="12"/>
        <end position="32"/>
    </location>
</feature>
<dbReference type="eggNOG" id="KOG3626">
    <property type="taxonomic scope" value="Eukaryota"/>
</dbReference>
<feature type="transmembrane region" description="Helical" evidence="8">
    <location>
        <begin position="52"/>
        <end position="74"/>
    </location>
</feature>
<dbReference type="InterPro" id="IPR002350">
    <property type="entry name" value="Kazal_dom"/>
</dbReference>
<dbReference type="Pfam" id="PF03137">
    <property type="entry name" value="OATP"/>
    <property type="match status" value="1"/>
</dbReference>
<dbReference type="InParanoid" id="B3S5X6"/>
<dbReference type="RefSeq" id="XP_002115626.1">
    <property type="nucleotide sequence ID" value="XM_002115590.1"/>
</dbReference>
<dbReference type="CTD" id="6756736"/>
<dbReference type="GO" id="GO:0005886">
    <property type="term" value="C:plasma membrane"/>
    <property type="evidence" value="ECO:0007669"/>
    <property type="project" value="UniProtKB-SubCell"/>
</dbReference>
<evidence type="ECO:0000259" key="9">
    <source>
        <dbReference type="PROSITE" id="PS50850"/>
    </source>
</evidence>
<feature type="transmembrane region" description="Helical" evidence="8">
    <location>
        <begin position="139"/>
        <end position="159"/>
    </location>
</feature>
<feature type="transmembrane region" description="Helical" evidence="8">
    <location>
        <begin position="298"/>
        <end position="320"/>
    </location>
</feature>
<evidence type="ECO:0000256" key="1">
    <source>
        <dbReference type="ARBA" id="ARBA00004651"/>
    </source>
</evidence>
<keyword evidence="5 8" id="KW-1133">Transmembrane helix</keyword>
<dbReference type="AlphaFoldDB" id="B3S5X6"/>
<dbReference type="Gene3D" id="1.20.1250.20">
    <property type="entry name" value="MFS general substrate transporter like domains"/>
    <property type="match status" value="1"/>
</dbReference>
<feature type="transmembrane region" description="Helical" evidence="8">
    <location>
        <begin position="524"/>
        <end position="547"/>
    </location>
</feature>
<feature type="transmembrane region" description="Helical" evidence="8">
    <location>
        <begin position="567"/>
        <end position="588"/>
    </location>
</feature>